<protein>
    <recommendedName>
        <fullName evidence="1">UBA domain-containing protein</fullName>
    </recommendedName>
</protein>
<dbReference type="PROSITE" id="PS50030">
    <property type="entry name" value="UBA"/>
    <property type="match status" value="1"/>
</dbReference>
<proteinExistence type="predicted"/>
<reference evidence="2 3" key="1">
    <citation type="submission" date="2017-12" db="EMBL/GenBank/DDBJ databases">
        <title>Comparative genomics of Botrytis spp.</title>
        <authorList>
            <person name="Valero-Jimenez C.A."/>
            <person name="Tapia P."/>
            <person name="Veloso J."/>
            <person name="Silva-Moreno E."/>
            <person name="Staats M."/>
            <person name="Valdes J.H."/>
            <person name="Van Kan J.A.L."/>
        </authorList>
    </citation>
    <scope>NUCLEOTIDE SEQUENCE [LARGE SCALE GENOMIC DNA]</scope>
    <source>
        <strain evidence="2 3">MUCL11595</strain>
    </source>
</reference>
<organism evidence="2 3">
    <name type="scientific">Botryotinia convoluta</name>
    <dbReference type="NCBI Taxonomy" id="54673"/>
    <lineage>
        <taxon>Eukaryota</taxon>
        <taxon>Fungi</taxon>
        <taxon>Dikarya</taxon>
        <taxon>Ascomycota</taxon>
        <taxon>Pezizomycotina</taxon>
        <taxon>Leotiomycetes</taxon>
        <taxon>Helotiales</taxon>
        <taxon>Sclerotiniaceae</taxon>
        <taxon>Botryotinia</taxon>
    </lineage>
</organism>
<keyword evidence="3" id="KW-1185">Reference proteome</keyword>
<sequence length="103" mass="11763">MPKRKVATSPKDGDLTIETLYSLGFDRELVDFAVYHSNDDLFDAVDNLLEFESRPNQLNVNSNLLNLALWASSNNRVQAVNFDNDLRPSKSHQRHTPVLFDMV</sequence>
<gene>
    <name evidence="2" type="ORF">BCON_0001g00680</name>
</gene>
<dbReference type="InterPro" id="IPR015940">
    <property type="entry name" value="UBA"/>
</dbReference>
<feature type="domain" description="UBA" evidence="1">
    <location>
        <begin position="10"/>
        <end position="51"/>
    </location>
</feature>
<accession>A0A4Z1J2D0</accession>
<dbReference type="InterPro" id="IPR009060">
    <property type="entry name" value="UBA-like_sf"/>
</dbReference>
<dbReference type="SUPFAM" id="SSF46934">
    <property type="entry name" value="UBA-like"/>
    <property type="match status" value="1"/>
</dbReference>
<dbReference type="OrthoDB" id="10360493at2759"/>
<dbReference type="AlphaFoldDB" id="A0A4Z1J2D0"/>
<name>A0A4Z1J2D0_9HELO</name>
<evidence type="ECO:0000259" key="1">
    <source>
        <dbReference type="PROSITE" id="PS50030"/>
    </source>
</evidence>
<dbReference type="EMBL" id="PQXN01000001">
    <property type="protein sequence ID" value="TGO65752.1"/>
    <property type="molecule type" value="Genomic_DNA"/>
</dbReference>
<dbReference type="Proteomes" id="UP000297527">
    <property type="component" value="Unassembled WGS sequence"/>
</dbReference>
<evidence type="ECO:0000313" key="3">
    <source>
        <dbReference type="Proteomes" id="UP000297527"/>
    </source>
</evidence>
<evidence type="ECO:0000313" key="2">
    <source>
        <dbReference type="EMBL" id="TGO65752.1"/>
    </source>
</evidence>
<comment type="caution">
    <text evidence="2">The sequence shown here is derived from an EMBL/GenBank/DDBJ whole genome shotgun (WGS) entry which is preliminary data.</text>
</comment>